<dbReference type="PRINTS" id="PR00081">
    <property type="entry name" value="GDHRDH"/>
</dbReference>
<accession>A0A699LCK7</accession>
<proteinExistence type="predicted"/>
<sequence>MSSQIANILEPWHDLTGKVVFVTGASSGIGKELCLDLARAGCKIIGCARRIELLKSLCDEINGCEKDRIRAFALQLDVAADEDTIMAAVDIAWGVFGRIDALINNAGIS</sequence>
<dbReference type="PANTHER" id="PTHR44375">
    <property type="entry name" value="BETA-KETOACYL-ACP REDUCTASE-LIKE PROTEIN-RELATED"/>
    <property type="match status" value="1"/>
</dbReference>
<feature type="non-terminal residue" evidence="1">
    <location>
        <position position="109"/>
    </location>
</feature>
<dbReference type="SUPFAM" id="SSF51735">
    <property type="entry name" value="NAD(P)-binding Rossmann-fold domains"/>
    <property type="match status" value="1"/>
</dbReference>
<name>A0A699LCK7_TANCI</name>
<organism evidence="1">
    <name type="scientific">Tanacetum cinerariifolium</name>
    <name type="common">Dalmatian daisy</name>
    <name type="synonym">Chrysanthemum cinerariifolium</name>
    <dbReference type="NCBI Taxonomy" id="118510"/>
    <lineage>
        <taxon>Eukaryota</taxon>
        <taxon>Viridiplantae</taxon>
        <taxon>Streptophyta</taxon>
        <taxon>Embryophyta</taxon>
        <taxon>Tracheophyta</taxon>
        <taxon>Spermatophyta</taxon>
        <taxon>Magnoliopsida</taxon>
        <taxon>eudicotyledons</taxon>
        <taxon>Gunneridae</taxon>
        <taxon>Pentapetalae</taxon>
        <taxon>asterids</taxon>
        <taxon>campanulids</taxon>
        <taxon>Asterales</taxon>
        <taxon>Asteraceae</taxon>
        <taxon>Asteroideae</taxon>
        <taxon>Anthemideae</taxon>
        <taxon>Anthemidinae</taxon>
        <taxon>Tanacetum</taxon>
    </lineage>
</organism>
<dbReference type="AlphaFoldDB" id="A0A699LCK7"/>
<dbReference type="EMBL" id="BKCJ010600229">
    <property type="protein sequence ID" value="GFB31591.1"/>
    <property type="molecule type" value="Genomic_DNA"/>
</dbReference>
<evidence type="ECO:0000313" key="1">
    <source>
        <dbReference type="EMBL" id="GFB31591.1"/>
    </source>
</evidence>
<dbReference type="PANTHER" id="PTHR44375:SF19">
    <property type="entry name" value="3-OXOACYL-[ACYL-CARRIER-PROTEIN] REDUCTASE"/>
    <property type="match status" value="1"/>
</dbReference>
<dbReference type="InterPro" id="IPR036291">
    <property type="entry name" value="NAD(P)-bd_dom_sf"/>
</dbReference>
<comment type="caution">
    <text evidence="1">The sequence shown here is derived from an EMBL/GenBank/DDBJ whole genome shotgun (WGS) entry which is preliminary data.</text>
</comment>
<protein>
    <submittedName>
        <fullName evidence="1">Uncharacterized protein</fullName>
    </submittedName>
</protein>
<dbReference type="Pfam" id="PF00106">
    <property type="entry name" value="adh_short"/>
    <property type="match status" value="1"/>
</dbReference>
<reference evidence="1" key="1">
    <citation type="journal article" date="2019" name="Sci. Rep.">
        <title>Draft genome of Tanacetum cinerariifolium, the natural source of mosquito coil.</title>
        <authorList>
            <person name="Yamashiro T."/>
            <person name="Shiraishi A."/>
            <person name="Satake H."/>
            <person name="Nakayama K."/>
        </authorList>
    </citation>
    <scope>NUCLEOTIDE SEQUENCE</scope>
</reference>
<dbReference type="InterPro" id="IPR002347">
    <property type="entry name" value="SDR_fam"/>
</dbReference>
<gene>
    <name evidence="1" type="ORF">Tci_703562</name>
</gene>
<dbReference type="Gene3D" id="3.40.50.720">
    <property type="entry name" value="NAD(P)-binding Rossmann-like Domain"/>
    <property type="match status" value="1"/>
</dbReference>